<evidence type="ECO:0000313" key="4">
    <source>
        <dbReference type="EMBL" id="UNI24123.1"/>
    </source>
</evidence>
<feature type="compositionally biased region" description="Low complexity" evidence="3">
    <location>
        <begin position="71"/>
        <end position="87"/>
    </location>
</feature>
<dbReference type="KEGG" id="ptkz:JDV02_009898"/>
<protein>
    <submittedName>
        <fullName evidence="4">Uncharacterized protein</fullName>
    </submittedName>
</protein>
<name>A0A9Q8VG00_9HYPO</name>
<keyword evidence="5" id="KW-1185">Reference proteome</keyword>
<organism evidence="4 5">
    <name type="scientific">Purpureocillium takamizusanense</name>
    <dbReference type="NCBI Taxonomy" id="2060973"/>
    <lineage>
        <taxon>Eukaryota</taxon>
        <taxon>Fungi</taxon>
        <taxon>Dikarya</taxon>
        <taxon>Ascomycota</taxon>
        <taxon>Pezizomycotina</taxon>
        <taxon>Sordariomycetes</taxon>
        <taxon>Hypocreomycetidae</taxon>
        <taxon>Hypocreales</taxon>
        <taxon>Ophiocordycipitaceae</taxon>
        <taxon>Purpureocillium</taxon>
    </lineage>
</organism>
<dbReference type="Gene3D" id="3.40.50.720">
    <property type="entry name" value="NAD(P)-binding Rossmann-like Domain"/>
    <property type="match status" value="1"/>
</dbReference>
<dbReference type="GeneID" id="72071843"/>
<accession>A0A9Q8VG00</accession>
<proteinExistence type="inferred from homology"/>
<evidence type="ECO:0000313" key="5">
    <source>
        <dbReference type="Proteomes" id="UP000829364"/>
    </source>
</evidence>
<sequence length="382" mass="39861">MSMDDVIRGKAALITGAGSGINLAFARLLLESGCSVIIGDLALQPEAQALVDQYTPSSPAFSSSSPPPPASSSSATTTSTTSSSSSPLPSPPPPPPSQQQQRPRALFHRTDVSSFPQLTSLFSFAATTFPHTLTIVVAGAGIFEPPWSTFWSPPRTDSNPLSPSRDDAAAEPGAFAALSINLVHPIRLAQLALAHWTRNGMTAATVAANTATTAPAANGTTPNGHNNNNHHHHRHPPTFVAVSSIAGHTASPAYPLYFASKYGLHGFVRSMGMLRDAVGVRFGAVAPGAVKTPIFDNDPSKANLASGTVNWLPASDVARAMLRLVVDPALGDGTILEVLHSGSRVVPLFNADPPEALDQMLPALRSEVQLLAEKLASNQFAV</sequence>
<evidence type="ECO:0000256" key="2">
    <source>
        <dbReference type="ARBA" id="ARBA00023002"/>
    </source>
</evidence>
<dbReference type="PANTHER" id="PTHR44229">
    <property type="entry name" value="15-HYDROXYPROSTAGLANDIN DEHYDROGENASE [NAD(+)]"/>
    <property type="match status" value="1"/>
</dbReference>
<dbReference type="InterPro" id="IPR002347">
    <property type="entry name" value="SDR_fam"/>
</dbReference>
<dbReference type="Proteomes" id="UP000829364">
    <property type="component" value="Chromosome 10"/>
</dbReference>
<reference evidence="4" key="1">
    <citation type="submission" date="2021-11" db="EMBL/GenBank/DDBJ databases">
        <title>Purpureocillium_takamizusanense_genome.</title>
        <authorList>
            <person name="Nguyen N.-H."/>
        </authorList>
    </citation>
    <scope>NUCLEOTIDE SEQUENCE</scope>
    <source>
        <strain evidence="4">PT3</strain>
    </source>
</reference>
<dbReference type="GO" id="GO:0016616">
    <property type="term" value="F:oxidoreductase activity, acting on the CH-OH group of donors, NAD or NADP as acceptor"/>
    <property type="evidence" value="ECO:0007669"/>
    <property type="project" value="TreeGrafter"/>
</dbReference>
<gene>
    <name evidence="4" type="ORF">JDV02_009898</name>
</gene>
<dbReference type="InterPro" id="IPR036291">
    <property type="entry name" value="NAD(P)-bd_dom_sf"/>
</dbReference>
<feature type="compositionally biased region" description="Low complexity" evidence="3">
    <location>
        <begin position="55"/>
        <end position="64"/>
    </location>
</feature>
<dbReference type="OrthoDB" id="5296at2759"/>
<comment type="similarity">
    <text evidence="1">Belongs to the short-chain dehydrogenases/reductases (SDR) family.</text>
</comment>
<dbReference type="SUPFAM" id="SSF51735">
    <property type="entry name" value="NAD(P)-binding Rossmann-fold domains"/>
    <property type="match status" value="1"/>
</dbReference>
<dbReference type="GO" id="GO:0005737">
    <property type="term" value="C:cytoplasm"/>
    <property type="evidence" value="ECO:0007669"/>
    <property type="project" value="TreeGrafter"/>
</dbReference>
<feature type="compositionally biased region" description="Pro residues" evidence="3">
    <location>
        <begin position="88"/>
        <end position="97"/>
    </location>
</feature>
<dbReference type="EMBL" id="CP086363">
    <property type="protein sequence ID" value="UNI24123.1"/>
    <property type="molecule type" value="Genomic_DNA"/>
</dbReference>
<keyword evidence="2" id="KW-0560">Oxidoreductase</keyword>
<dbReference type="PANTHER" id="PTHR44229:SF4">
    <property type="entry name" value="15-HYDROXYPROSTAGLANDIN DEHYDROGENASE [NAD(+)]"/>
    <property type="match status" value="1"/>
</dbReference>
<dbReference type="RefSeq" id="XP_047847604.1">
    <property type="nucleotide sequence ID" value="XM_047991592.1"/>
</dbReference>
<feature type="region of interest" description="Disordered" evidence="3">
    <location>
        <begin position="54"/>
        <end position="106"/>
    </location>
</feature>
<feature type="compositionally biased region" description="Low complexity" evidence="3">
    <location>
        <begin position="214"/>
        <end position="227"/>
    </location>
</feature>
<dbReference type="Pfam" id="PF00106">
    <property type="entry name" value="adh_short"/>
    <property type="match status" value="1"/>
</dbReference>
<dbReference type="PRINTS" id="PR00081">
    <property type="entry name" value="GDHRDH"/>
</dbReference>
<evidence type="ECO:0000256" key="1">
    <source>
        <dbReference type="ARBA" id="ARBA00006484"/>
    </source>
</evidence>
<evidence type="ECO:0000256" key="3">
    <source>
        <dbReference type="SAM" id="MobiDB-lite"/>
    </source>
</evidence>
<feature type="region of interest" description="Disordered" evidence="3">
    <location>
        <begin position="214"/>
        <end position="233"/>
    </location>
</feature>
<dbReference type="AlphaFoldDB" id="A0A9Q8VG00"/>